<dbReference type="KEGG" id="aprc:113867064"/>
<keyword evidence="3" id="KW-1185">Reference proteome</keyword>
<dbReference type="OrthoDB" id="780193at2759"/>
<dbReference type="AlphaFoldDB" id="A0A8B8LPM2"/>
<dbReference type="InterPro" id="IPR039609">
    <property type="entry name" value="VQ_15/22"/>
</dbReference>
<gene>
    <name evidence="4" type="primary">LOC113867064</name>
</gene>
<dbReference type="Proteomes" id="UP000694853">
    <property type="component" value="Unplaced"/>
</dbReference>
<feature type="region of interest" description="Disordered" evidence="1">
    <location>
        <begin position="1"/>
        <end position="49"/>
    </location>
</feature>
<evidence type="ECO:0000313" key="3">
    <source>
        <dbReference type="Proteomes" id="UP000694853"/>
    </source>
</evidence>
<evidence type="ECO:0000256" key="1">
    <source>
        <dbReference type="SAM" id="MobiDB-lite"/>
    </source>
</evidence>
<dbReference type="Pfam" id="PF05678">
    <property type="entry name" value="VQ"/>
    <property type="match status" value="1"/>
</dbReference>
<feature type="compositionally biased region" description="Basic residues" evidence="1">
    <location>
        <begin position="114"/>
        <end position="123"/>
    </location>
</feature>
<dbReference type="PANTHER" id="PTHR33179:SF4">
    <property type="entry name" value="VQ MOTIF-CONTAINING PROTEIN"/>
    <property type="match status" value="1"/>
</dbReference>
<evidence type="ECO:0000313" key="4">
    <source>
        <dbReference type="RefSeq" id="XP_027357827.1"/>
    </source>
</evidence>
<dbReference type="GeneID" id="113867064"/>
<feature type="compositionally biased region" description="Low complexity" evidence="1">
    <location>
        <begin position="91"/>
        <end position="106"/>
    </location>
</feature>
<accession>A0A8B8LPM2</accession>
<feature type="domain" description="VQ" evidence="2">
    <location>
        <begin position="124"/>
        <end position="151"/>
    </location>
</feature>
<dbReference type="RefSeq" id="XP_027357827.1">
    <property type="nucleotide sequence ID" value="XM_027502026.1"/>
</dbReference>
<feature type="region of interest" description="Disordered" evidence="1">
    <location>
        <begin position="62"/>
        <end position="128"/>
    </location>
</feature>
<dbReference type="InterPro" id="IPR008889">
    <property type="entry name" value="VQ"/>
</dbReference>
<organism evidence="3 4">
    <name type="scientific">Abrus precatorius</name>
    <name type="common">Indian licorice</name>
    <name type="synonym">Glycine abrus</name>
    <dbReference type="NCBI Taxonomy" id="3816"/>
    <lineage>
        <taxon>Eukaryota</taxon>
        <taxon>Viridiplantae</taxon>
        <taxon>Streptophyta</taxon>
        <taxon>Embryophyta</taxon>
        <taxon>Tracheophyta</taxon>
        <taxon>Spermatophyta</taxon>
        <taxon>Magnoliopsida</taxon>
        <taxon>eudicotyledons</taxon>
        <taxon>Gunneridae</taxon>
        <taxon>Pentapetalae</taxon>
        <taxon>rosids</taxon>
        <taxon>fabids</taxon>
        <taxon>Fabales</taxon>
        <taxon>Fabaceae</taxon>
        <taxon>Papilionoideae</taxon>
        <taxon>50 kb inversion clade</taxon>
        <taxon>NPAAA clade</taxon>
        <taxon>indigoferoid/millettioid clade</taxon>
        <taxon>Abreae</taxon>
        <taxon>Abrus</taxon>
    </lineage>
</organism>
<proteinExistence type="predicted"/>
<evidence type="ECO:0000259" key="2">
    <source>
        <dbReference type="Pfam" id="PF05678"/>
    </source>
</evidence>
<feature type="compositionally biased region" description="Polar residues" evidence="1">
    <location>
        <begin position="62"/>
        <end position="90"/>
    </location>
</feature>
<reference evidence="3" key="1">
    <citation type="journal article" date="2019" name="Toxins">
        <title>Detection of Abrin-Like and Prepropulchellin-Like Toxin Genes and Transcripts Using Whole Genome Sequencing and Full-Length Transcript Sequencing of Abrus precatorius.</title>
        <authorList>
            <person name="Hovde B.T."/>
            <person name="Daligault H.E."/>
            <person name="Hanschen E.R."/>
            <person name="Kunde Y.A."/>
            <person name="Johnson M.B."/>
            <person name="Starkenburg S.R."/>
            <person name="Johnson S.L."/>
        </authorList>
    </citation>
    <scope>NUCLEOTIDE SEQUENCE [LARGE SCALE GENOMIC DNA]</scope>
</reference>
<sequence>MDSGNSGSISSSGDEEYDSHAHPSFLNHPNSHFGSISHAQSPLVDPSHPPMFDLSSAYLRTLPQSQPNQNPHSLLNLDPQAQRSEPNYSHPTSLPSSSDPQPSSLPITNNVVRNSKKRSRASRRAPTTVLTTDTTNFRSMVQEFTGIPAPPFSSYSRRPNPLLSTPRTLLHNNINMTSPNNATNNSINYQLPPDLSLPYHNPHNIMQNHPTLAFQSSPPLHTLLPAKSLPMPSFDDDVGVSHGHVNVHMMATTNGISGHEHVASENMPLRSAGADACRDPFRSLDGNYGSCKLNISSSVSSGLNHHEKTLENVSPRGEGAVDAWICSSDQ</sequence>
<feature type="compositionally biased region" description="Polar residues" evidence="1">
    <location>
        <begin position="27"/>
        <end position="40"/>
    </location>
</feature>
<protein>
    <submittedName>
        <fullName evidence="4">Uncharacterized protein LOC113867064</fullName>
    </submittedName>
</protein>
<reference evidence="4" key="2">
    <citation type="submission" date="2025-08" db="UniProtKB">
        <authorList>
            <consortium name="RefSeq"/>
        </authorList>
    </citation>
    <scope>IDENTIFICATION</scope>
    <source>
        <tissue evidence="4">Young leaves</tissue>
    </source>
</reference>
<dbReference type="PANTHER" id="PTHR33179">
    <property type="entry name" value="VQ MOTIF-CONTAINING PROTEIN"/>
    <property type="match status" value="1"/>
</dbReference>
<feature type="compositionally biased region" description="Low complexity" evidence="1">
    <location>
        <begin position="1"/>
        <end position="12"/>
    </location>
</feature>
<name>A0A8B8LPM2_ABRPR</name>